<feature type="coiled-coil region" evidence="1">
    <location>
        <begin position="828"/>
        <end position="901"/>
    </location>
</feature>
<keyword evidence="1" id="KW-0175">Coiled coil</keyword>
<dbReference type="InterPro" id="IPR013216">
    <property type="entry name" value="Methyltransf_11"/>
</dbReference>
<evidence type="ECO:0000313" key="4">
    <source>
        <dbReference type="Proteomes" id="UP000062788"/>
    </source>
</evidence>
<dbReference type="SUPFAM" id="SSF53335">
    <property type="entry name" value="S-adenosyl-L-methionine-dependent methyltransferases"/>
    <property type="match status" value="1"/>
</dbReference>
<gene>
    <name evidence="3" type="ORF">WS67_17800</name>
</gene>
<comment type="caution">
    <text evidence="3">The sequence shown here is derived from an EMBL/GenBank/DDBJ whole genome shotgun (WGS) entry which is preliminary data.</text>
</comment>
<dbReference type="CDD" id="cd02440">
    <property type="entry name" value="AdoMet_MTases"/>
    <property type="match status" value="1"/>
</dbReference>
<reference evidence="3 4" key="1">
    <citation type="submission" date="2015-11" db="EMBL/GenBank/DDBJ databases">
        <title>Expanding the genomic diversity of Burkholderia species for the development of highly accurate diagnostics.</title>
        <authorList>
            <person name="Sahl J."/>
            <person name="Keim P."/>
            <person name="Wagner D."/>
        </authorList>
    </citation>
    <scope>NUCLEOTIDE SEQUENCE [LARGE SCALE GENOMIC DNA]</scope>
    <source>
        <strain evidence="3 4">TSV85</strain>
    </source>
</reference>
<name>A0A103E078_9BURK</name>
<dbReference type="PANTHER" id="PTHR43861">
    <property type="entry name" value="TRANS-ACONITATE 2-METHYLTRANSFERASE-RELATED"/>
    <property type="match status" value="1"/>
</dbReference>
<evidence type="ECO:0000313" key="3">
    <source>
        <dbReference type="EMBL" id="KVE25750.1"/>
    </source>
</evidence>
<dbReference type="AlphaFoldDB" id="A0A103E078"/>
<dbReference type="EMBL" id="LOWA01000037">
    <property type="protein sequence ID" value="KVE25750.1"/>
    <property type="molecule type" value="Genomic_DNA"/>
</dbReference>
<proteinExistence type="predicted"/>
<dbReference type="Pfam" id="PF08241">
    <property type="entry name" value="Methyltransf_11"/>
    <property type="match status" value="1"/>
</dbReference>
<evidence type="ECO:0000256" key="1">
    <source>
        <dbReference type="SAM" id="Coils"/>
    </source>
</evidence>
<dbReference type="Proteomes" id="UP000062788">
    <property type="component" value="Unassembled WGS sequence"/>
</dbReference>
<feature type="domain" description="Methyltransferase type 11" evidence="2">
    <location>
        <begin position="179"/>
        <end position="275"/>
    </location>
</feature>
<sequence length="925" mass="104101">MDIARRLLTAFGVARFVVCGEMPVASRNMLYDAGCEVREQLDDDPACLVCVGLAEGELWRLLEQVKRRRIAGVYIERQADDEIGTRDELEKRCFALDYRKHPYYHRVFGYADLERADALLATLLEPLDAQAAALYPLPRLLEERDLHMDMLREAGRRSDARVIRYEWASQFIRPNDAVLDAACGLGYGTHVMRHLSLGATFVGIDGSDWAIDYANRCFGGGNVRYVAGYLPDALSGYGDASFDVVVSFETLEHVAEPRRLLSEFARILRPGGRVVTSVPNDWSDETGADPNPHHFHVYTWERLRNEIAEHFIVESATRQIASGCKRLDVACEWVPRPRLLESVPLESAGLVEAEWWLAVGMKAPQLGHGVVYRETVHEAFNGRTHLVDFAEHYENPWLVHGMVEIPYRLQHRDGLMDIADDVLSRHDRKTPDYGAALAVKGYGLLEQLPAGTRPPALVQWDADVCAYLEIGSSNPHVRRWHVSLTFLRARLDMRSGDRLRAKAGFEQIASADVADITPTLGTKVVEAALRLGLLCWHDGETERARAAWLSGLTAAGRLFQCDWMEFYGNTRRPMGFAMNDAVEIVDRASACAQALSISNGASVSVGTRLYGVLRQSLRSAVGQLEVDLRAALEVKGHLEQLTLERLERIHTLEAQLRDTDKAFRFAERLSLERLSEIQALDQRATAFDLALEEAKCLSQERLAQTMALDAQLAETNKALDEVKRLSIERLDKLMLLEKQLKETAATHETRLEQTDAVLNEMKALADERLERIHTLEAQLRDTDKAFRFAERLSLERLSEIQVLDQRATAFDLALEETKRLSKERLAQLMALDAQLAETNKALDEVKELSIERLDKLMLLEEQLKETAAAHETRLEQADAALNEMKALADERLERIRALELQLAAHAAEHSTDAEIKTGQDVAKKP</sequence>
<dbReference type="GO" id="GO:0008757">
    <property type="term" value="F:S-adenosylmethionine-dependent methyltransferase activity"/>
    <property type="evidence" value="ECO:0007669"/>
    <property type="project" value="InterPro"/>
</dbReference>
<protein>
    <recommendedName>
        <fullName evidence="2">Methyltransferase type 11 domain-containing protein</fullName>
    </recommendedName>
</protein>
<keyword evidence="4" id="KW-1185">Reference proteome</keyword>
<accession>A0A103E078</accession>
<dbReference type="InterPro" id="IPR029063">
    <property type="entry name" value="SAM-dependent_MTases_sf"/>
</dbReference>
<evidence type="ECO:0000259" key="2">
    <source>
        <dbReference type="Pfam" id="PF08241"/>
    </source>
</evidence>
<dbReference type="Gene3D" id="3.40.50.150">
    <property type="entry name" value="Vaccinia Virus protein VP39"/>
    <property type="match status" value="1"/>
</dbReference>
<organism evidence="3 4">
    <name type="scientific">Burkholderia singularis</name>
    <dbReference type="NCBI Taxonomy" id="1503053"/>
    <lineage>
        <taxon>Bacteria</taxon>
        <taxon>Pseudomonadati</taxon>
        <taxon>Pseudomonadota</taxon>
        <taxon>Betaproteobacteria</taxon>
        <taxon>Burkholderiales</taxon>
        <taxon>Burkholderiaceae</taxon>
        <taxon>Burkholderia</taxon>
        <taxon>pseudomallei group</taxon>
    </lineage>
</organism>
<dbReference type="RefSeq" id="WP_059518776.1">
    <property type="nucleotide sequence ID" value="NZ_LOWA01000037.1"/>
</dbReference>